<feature type="compositionally biased region" description="Polar residues" evidence="1">
    <location>
        <begin position="61"/>
        <end position="72"/>
    </location>
</feature>
<name>A0A1Y1YYD5_9FUNG</name>
<reference evidence="2 3" key="1">
    <citation type="submission" date="2016-07" db="EMBL/GenBank/DDBJ databases">
        <title>Pervasive Adenine N6-methylation of Active Genes in Fungi.</title>
        <authorList>
            <consortium name="DOE Joint Genome Institute"/>
            <person name="Mondo S.J."/>
            <person name="Dannebaum R.O."/>
            <person name="Kuo R.C."/>
            <person name="Labutti K."/>
            <person name="Haridas S."/>
            <person name="Kuo A."/>
            <person name="Salamov A."/>
            <person name="Ahrendt S.R."/>
            <person name="Lipzen A."/>
            <person name="Sullivan W."/>
            <person name="Andreopoulos W.B."/>
            <person name="Clum A."/>
            <person name="Lindquist E."/>
            <person name="Daum C."/>
            <person name="Ramamoorthy G.K."/>
            <person name="Gryganskyi A."/>
            <person name="Culley D."/>
            <person name="Magnuson J.K."/>
            <person name="James T.Y."/>
            <person name="O'Malley M.A."/>
            <person name="Stajich J.E."/>
            <person name="Spatafora J.W."/>
            <person name="Visel A."/>
            <person name="Grigoriev I.V."/>
        </authorList>
    </citation>
    <scope>NUCLEOTIDE SEQUENCE [LARGE SCALE GENOMIC DNA]</scope>
    <source>
        <strain evidence="2 3">CBS 931.73</strain>
    </source>
</reference>
<keyword evidence="3" id="KW-1185">Reference proteome</keyword>
<evidence type="ECO:0000313" key="3">
    <source>
        <dbReference type="Proteomes" id="UP000193498"/>
    </source>
</evidence>
<dbReference type="Proteomes" id="UP000193498">
    <property type="component" value="Unassembled WGS sequence"/>
</dbReference>
<proteinExistence type="predicted"/>
<evidence type="ECO:0000313" key="2">
    <source>
        <dbReference type="EMBL" id="ORY02894.1"/>
    </source>
</evidence>
<dbReference type="InParanoid" id="A0A1Y1YYD5"/>
<protein>
    <submittedName>
        <fullName evidence="2">Uncharacterized protein</fullName>
    </submittedName>
</protein>
<evidence type="ECO:0000256" key="1">
    <source>
        <dbReference type="SAM" id="MobiDB-lite"/>
    </source>
</evidence>
<organism evidence="2 3">
    <name type="scientific">Basidiobolus meristosporus CBS 931.73</name>
    <dbReference type="NCBI Taxonomy" id="1314790"/>
    <lineage>
        <taxon>Eukaryota</taxon>
        <taxon>Fungi</taxon>
        <taxon>Fungi incertae sedis</taxon>
        <taxon>Zoopagomycota</taxon>
        <taxon>Entomophthoromycotina</taxon>
        <taxon>Basidiobolomycetes</taxon>
        <taxon>Basidiobolales</taxon>
        <taxon>Basidiobolaceae</taxon>
        <taxon>Basidiobolus</taxon>
    </lineage>
</organism>
<sequence length="135" mass="15503">MEMLSTELKKQISSEYPYSFIGEILEDFQLEHVNDTSQCFDDVHKDFVNFLIQERPHRTKPTNSHKSSSTRSCDVETDSTKMSSERESSEYSIIHTDDEIILNTAVPSMSLADSQKTRQEAGFINDNTVMWVSVE</sequence>
<comment type="caution">
    <text evidence="2">The sequence shown here is derived from an EMBL/GenBank/DDBJ whole genome shotgun (WGS) entry which is preliminary data.</text>
</comment>
<dbReference type="AlphaFoldDB" id="A0A1Y1YYD5"/>
<accession>A0A1Y1YYD5</accession>
<dbReference type="EMBL" id="MCFE01000052">
    <property type="protein sequence ID" value="ORY02894.1"/>
    <property type="molecule type" value="Genomic_DNA"/>
</dbReference>
<gene>
    <name evidence="2" type="ORF">K493DRAFT_311931</name>
</gene>
<feature type="region of interest" description="Disordered" evidence="1">
    <location>
        <begin position="56"/>
        <end position="91"/>
    </location>
</feature>